<keyword evidence="2" id="KW-1185">Reference proteome</keyword>
<dbReference type="Pfam" id="PF08538">
    <property type="entry name" value="DUF1749"/>
    <property type="match status" value="1"/>
</dbReference>
<gene>
    <name evidence="1" type="ORF">BJ508DRAFT_215818</name>
</gene>
<protein>
    <submittedName>
        <fullName evidence="1">DUF1749-domain-containing protein</fullName>
    </submittedName>
</protein>
<evidence type="ECO:0000313" key="1">
    <source>
        <dbReference type="EMBL" id="RPA73936.1"/>
    </source>
</evidence>
<reference evidence="1 2" key="1">
    <citation type="journal article" date="2018" name="Nat. Ecol. Evol.">
        <title>Pezizomycetes genomes reveal the molecular basis of ectomycorrhizal truffle lifestyle.</title>
        <authorList>
            <person name="Murat C."/>
            <person name="Payen T."/>
            <person name="Noel B."/>
            <person name="Kuo A."/>
            <person name="Morin E."/>
            <person name="Chen J."/>
            <person name="Kohler A."/>
            <person name="Krizsan K."/>
            <person name="Balestrini R."/>
            <person name="Da Silva C."/>
            <person name="Montanini B."/>
            <person name="Hainaut M."/>
            <person name="Levati E."/>
            <person name="Barry K.W."/>
            <person name="Belfiori B."/>
            <person name="Cichocki N."/>
            <person name="Clum A."/>
            <person name="Dockter R.B."/>
            <person name="Fauchery L."/>
            <person name="Guy J."/>
            <person name="Iotti M."/>
            <person name="Le Tacon F."/>
            <person name="Lindquist E.A."/>
            <person name="Lipzen A."/>
            <person name="Malagnac F."/>
            <person name="Mello A."/>
            <person name="Molinier V."/>
            <person name="Miyauchi S."/>
            <person name="Poulain J."/>
            <person name="Riccioni C."/>
            <person name="Rubini A."/>
            <person name="Sitrit Y."/>
            <person name="Splivallo R."/>
            <person name="Traeger S."/>
            <person name="Wang M."/>
            <person name="Zifcakova L."/>
            <person name="Wipf D."/>
            <person name="Zambonelli A."/>
            <person name="Paolocci F."/>
            <person name="Nowrousian M."/>
            <person name="Ottonello S."/>
            <person name="Baldrian P."/>
            <person name="Spatafora J.W."/>
            <person name="Henrissat B."/>
            <person name="Nagy L.G."/>
            <person name="Aury J.M."/>
            <person name="Wincker P."/>
            <person name="Grigoriev I.V."/>
            <person name="Bonfante P."/>
            <person name="Martin F.M."/>
        </authorList>
    </citation>
    <scope>NUCLEOTIDE SEQUENCE [LARGE SCALE GENOMIC DNA]</scope>
    <source>
        <strain evidence="1 2">RN42</strain>
    </source>
</reference>
<name>A0A3N4HM04_ASCIM</name>
<dbReference type="AlphaFoldDB" id="A0A3N4HM04"/>
<dbReference type="Gene3D" id="3.40.50.1820">
    <property type="entry name" value="alpha/beta hydrolase"/>
    <property type="match status" value="1"/>
</dbReference>
<dbReference type="Proteomes" id="UP000275078">
    <property type="component" value="Unassembled WGS sequence"/>
</dbReference>
<dbReference type="PANTHER" id="PTHR31591:SF1">
    <property type="entry name" value="UPF0613 PROTEIN PB24D3.06C"/>
    <property type="match status" value="1"/>
</dbReference>
<evidence type="ECO:0000313" key="2">
    <source>
        <dbReference type="Proteomes" id="UP000275078"/>
    </source>
</evidence>
<proteinExistence type="predicted"/>
<dbReference type="EMBL" id="ML119806">
    <property type="protein sequence ID" value="RPA73936.1"/>
    <property type="molecule type" value="Genomic_DNA"/>
</dbReference>
<dbReference type="SUPFAM" id="SSF53474">
    <property type="entry name" value="alpha/beta-Hydrolases"/>
    <property type="match status" value="1"/>
</dbReference>
<dbReference type="OrthoDB" id="10034502at2759"/>
<organism evidence="1 2">
    <name type="scientific">Ascobolus immersus RN42</name>
    <dbReference type="NCBI Taxonomy" id="1160509"/>
    <lineage>
        <taxon>Eukaryota</taxon>
        <taxon>Fungi</taxon>
        <taxon>Dikarya</taxon>
        <taxon>Ascomycota</taxon>
        <taxon>Pezizomycotina</taxon>
        <taxon>Pezizomycetes</taxon>
        <taxon>Pezizales</taxon>
        <taxon>Ascobolaceae</taxon>
        <taxon>Ascobolus</taxon>
    </lineage>
</organism>
<dbReference type="PANTHER" id="PTHR31591">
    <property type="entry name" value="UPF0613 PROTEIN PB24D3.06C"/>
    <property type="match status" value="1"/>
</dbReference>
<accession>A0A3N4HM04</accession>
<dbReference type="InterPro" id="IPR013744">
    <property type="entry name" value="SidJ"/>
</dbReference>
<dbReference type="InterPro" id="IPR029058">
    <property type="entry name" value="AB_hydrolase_fold"/>
</dbReference>
<sequence>MTDEFKPFTLPGILHKFTPTLHAFEFARPAGSPELKGTIACIGGLGDNLLGTPVSRALAGNRHLAEAGWNVIEIGLASAGRGWGVGSVATDAENIASLLHHLNTLSPRPTVLIGHSTGSNDLIQLFTRSPSLLNGSETTESLPLPIGLIFLGAVSDREWAAGTIPADAFNAGLEECKKMVAEGKGEEIVQHGKLPLQYMGMTDVLPVKAKRWLSLTAKLSENKEGEDFFSSDASPADEDSVWGELAKQYGGPGRGVHVISAGEDEFYHGKIGRAALVERWKEAWVRGGGRREDWAETVVAGADHCFTGHGERETLVEVMKGWVLGLAADMETEEVRERENVRPIQ</sequence>